<evidence type="ECO:0000256" key="9">
    <source>
        <dbReference type="ARBA" id="ARBA00022840"/>
    </source>
</evidence>
<keyword evidence="13" id="KW-0812">Transmembrane</keyword>
<dbReference type="PANTHER" id="PTHR45528:SF1">
    <property type="entry name" value="SENSOR HISTIDINE KINASE CPXA"/>
    <property type="match status" value="1"/>
</dbReference>
<dbReference type="Proteomes" id="UP001165962">
    <property type="component" value="Unassembled WGS sequence"/>
</dbReference>
<feature type="compositionally biased region" description="Basic residues" evidence="12">
    <location>
        <begin position="121"/>
        <end position="132"/>
    </location>
</feature>
<dbReference type="InterPro" id="IPR003660">
    <property type="entry name" value="HAMP_dom"/>
</dbReference>
<keyword evidence="13" id="KW-1133">Transmembrane helix</keyword>
<evidence type="ECO:0000256" key="1">
    <source>
        <dbReference type="ARBA" id="ARBA00000085"/>
    </source>
</evidence>
<evidence type="ECO:0000256" key="4">
    <source>
        <dbReference type="ARBA" id="ARBA00022475"/>
    </source>
</evidence>
<proteinExistence type="predicted"/>
<comment type="caution">
    <text evidence="15">The sequence shown here is derived from an EMBL/GenBank/DDBJ whole genome shotgun (WGS) entry which is preliminary data.</text>
</comment>
<dbReference type="PROSITE" id="PS50885">
    <property type="entry name" value="HAMP"/>
    <property type="match status" value="1"/>
</dbReference>
<evidence type="ECO:0000256" key="10">
    <source>
        <dbReference type="ARBA" id="ARBA00023012"/>
    </source>
</evidence>
<accession>A0ABX0JKC4</accession>
<dbReference type="EC" id="2.7.13.3" evidence="3"/>
<dbReference type="SUPFAM" id="SSF158472">
    <property type="entry name" value="HAMP domain-like"/>
    <property type="match status" value="1"/>
</dbReference>
<protein>
    <recommendedName>
        <fullName evidence="3">histidine kinase</fullName>
        <ecNumber evidence="3">2.7.13.3</ecNumber>
    </recommendedName>
</protein>
<feature type="region of interest" description="Disordered" evidence="12">
    <location>
        <begin position="121"/>
        <end position="148"/>
    </location>
</feature>
<evidence type="ECO:0000259" key="14">
    <source>
        <dbReference type="PROSITE" id="PS50885"/>
    </source>
</evidence>
<dbReference type="InterPro" id="IPR050398">
    <property type="entry name" value="HssS/ArlS-like"/>
</dbReference>
<name>A0ABX0JKC4_9BACL</name>
<comment type="catalytic activity">
    <reaction evidence="1">
        <text>ATP + protein L-histidine = ADP + protein N-phospho-L-histidine.</text>
        <dbReference type="EC" id="2.7.13.3"/>
    </reaction>
</comment>
<gene>
    <name evidence="15" type="ORF">G9U52_38585</name>
</gene>
<evidence type="ECO:0000256" key="13">
    <source>
        <dbReference type="SAM" id="Phobius"/>
    </source>
</evidence>
<dbReference type="SMART" id="SM00304">
    <property type="entry name" value="HAMP"/>
    <property type="match status" value="1"/>
</dbReference>
<keyword evidence="10" id="KW-0902">Two-component regulatory system</keyword>
<evidence type="ECO:0000256" key="12">
    <source>
        <dbReference type="SAM" id="MobiDB-lite"/>
    </source>
</evidence>
<evidence type="ECO:0000256" key="3">
    <source>
        <dbReference type="ARBA" id="ARBA00012438"/>
    </source>
</evidence>
<evidence type="ECO:0000256" key="7">
    <source>
        <dbReference type="ARBA" id="ARBA00022741"/>
    </source>
</evidence>
<dbReference type="Gene3D" id="6.10.340.10">
    <property type="match status" value="1"/>
</dbReference>
<feature type="domain" description="HAMP" evidence="14">
    <location>
        <begin position="60"/>
        <end position="113"/>
    </location>
</feature>
<evidence type="ECO:0000256" key="8">
    <source>
        <dbReference type="ARBA" id="ARBA00022777"/>
    </source>
</evidence>
<keyword evidence="6" id="KW-0808">Transferase</keyword>
<evidence type="ECO:0000256" key="2">
    <source>
        <dbReference type="ARBA" id="ARBA00004651"/>
    </source>
</evidence>
<evidence type="ECO:0000256" key="5">
    <source>
        <dbReference type="ARBA" id="ARBA00022553"/>
    </source>
</evidence>
<reference evidence="15" key="1">
    <citation type="submission" date="2020-03" db="EMBL/GenBank/DDBJ databases">
        <title>Draft sequencing of Paenibacilllus sp. S3N08.</title>
        <authorList>
            <person name="Kim D.-U."/>
        </authorList>
    </citation>
    <scope>NUCLEOTIDE SEQUENCE</scope>
    <source>
        <strain evidence="15">S3N08</strain>
    </source>
</reference>
<keyword evidence="16" id="KW-1185">Reference proteome</keyword>
<evidence type="ECO:0000313" key="16">
    <source>
        <dbReference type="Proteomes" id="UP001165962"/>
    </source>
</evidence>
<comment type="subcellular location">
    <subcellularLocation>
        <location evidence="2">Cell membrane</location>
        <topology evidence="2">Multi-pass membrane protein</topology>
    </subcellularLocation>
</comment>
<evidence type="ECO:0000256" key="11">
    <source>
        <dbReference type="ARBA" id="ARBA00023136"/>
    </source>
</evidence>
<feature type="transmembrane region" description="Helical" evidence="13">
    <location>
        <begin position="37"/>
        <end position="59"/>
    </location>
</feature>
<dbReference type="PANTHER" id="PTHR45528">
    <property type="entry name" value="SENSOR HISTIDINE KINASE CPXA"/>
    <property type="match status" value="1"/>
</dbReference>
<keyword evidence="8" id="KW-0418">Kinase</keyword>
<dbReference type="CDD" id="cd06225">
    <property type="entry name" value="HAMP"/>
    <property type="match status" value="1"/>
</dbReference>
<organism evidence="15 16">
    <name type="scientific">Paenibacillus agricola</name>
    <dbReference type="NCBI Taxonomy" id="2716264"/>
    <lineage>
        <taxon>Bacteria</taxon>
        <taxon>Bacillati</taxon>
        <taxon>Bacillota</taxon>
        <taxon>Bacilli</taxon>
        <taxon>Bacillales</taxon>
        <taxon>Paenibacillaceae</taxon>
        <taxon>Paenibacillus</taxon>
    </lineage>
</organism>
<evidence type="ECO:0000313" key="15">
    <source>
        <dbReference type="EMBL" id="NHN35592.1"/>
    </source>
</evidence>
<keyword evidence="5" id="KW-0597">Phosphoprotein</keyword>
<sequence length="148" mass="16185">MESKEGEGSCFTLFLPVDAVNTTDLTLNQVALSKSSIWILSLLIIIAVIAAILTTVFFIRNISKPLIIVTNTIGKVTSGDLTVDLLSVKSKDEIAILARSCNDMVLNLRKTVGSWLRRKASPLRRNKSRSAPRRLPAAAQVSPMPPKR</sequence>
<dbReference type="EMBL" id="JAAOIW010000046">
    <property type="protein sequence ID" value="NHN35592.1"/>
    <property type="molecule type" value="Genomic_DNA"/>
</dbReference>
<keyword evidence="4" id="KW-1003">Cell membrane</keyword>
<dbReference type="Pfam" id="PF00672">
    <property type="entry name" value="HAMP"/>
    <property type="match status" value="1"/>
</dbReference>
<evidence type="ECO:0000256" key="6">
    <source>
        <dbReference type="ARBA" id="ARBA00022679"/>
    </source>
</evidence>
<keyword evidence="9" id="KW-0067">ATP-binding</keyword>
<keyword evidence="11 13" id="KW-0472">Membrane</keyword>
<keyword evidence="7" id="KW-0547">Nucleotide-binding</keyword>